<dbReference type="GO" id="GO:0004867">
    <property type="term" value="F:serine-type endopeptidase inhibitor activity"/>
    <property type="evidence" value="ECO:0007669"/>
    <property type="project" value="InterPro"/>
</dbReference>
<dbReference type="InterPro" id="IPR052861">
    <property type="entry name" value="BPTI/Kunitz_domain"/>
</dbReference>
<keyword evidence="2" id="KW-1185">Reference proteome</keyword>
<proteinExistence type="predicted"/>
<protein>
    <submittedName>
        <fullName evidence="3">BPTI/Kunitz inhibitor domain-containing protein</fullName>
    </submittedName>
</protein>
<evidence type="ECO:0000313" key="2">
    <source>
        <dbReference type="Proteomes" id="UP000492821"/>
    </source>
</evidence>
<dbReference type="InterPro" id="IPR036880">
    <property type="entry name" value="Kunitz_BPTI_sf"/>
</dbReference>
<dbReference type="PROSITE" id="PS00280">
    <property type="entry name" value="BPTI_KUNITZ_1"/>
    <property type="match status" value="1"/>
</dbReference>
<name>A0A7E4ZU47_PANRE</name>
<accession>A0A7E4ZU47</accession>
<dbReference type="InterPro" id="IPR020901">
    <property type="entry name" value="Prtase_inh_Kunz-CS"/>
</dbReference>
<dbReference type="PANTHER" id="PTHR47248">
    <property type="entry name" value="PROTEIN CBG06772"/>
    <property type="match status" value="1"/>
</dbReference>
<evidence type="ECO:0000259" key="1">
    <source>
        <dbReference type="PROSITE" id="PS50279"/>
    </source>
</evidence>
<dbReference type="SUPFAM" id="SSF57362">
    <property type="entry name" value="BPTI-like"/>
    <property type="match status" value="1"/>
</dbReference>
<dbReference type="PROSITE" id="PS50279">
    <property type="entry name" value="BPTI_KUNITZ_2"/>
    <property type="match status" value="1"/>
</dbReference>
<reference evidence="3" key="2">
    <citation type="submission" date="2020-10" db="UniProtKB">
        <authorList>
            <consortium name="WormBaseParasite"/>
        </authorList>
    </citation>
    <scope>IDENTIFICATION</scope>
</reference>
<evidence type="ECO:0000313" key="3">
    <source>
        <dbReference type="WBParaSite" id="Pan_g17598.t1"/>
    </source>
</evidence>
<reference evidence="2" key="1">
    <citation type="journal article" date="2013" name="Genetics">
        <title>The draft genome and transcriptome of Panagrellus redivivus are shaped by the harsh demands of a free-living lifestyle.</title>
        <authorList>
            <person name="Srinivasan J."/>
            <person name="Dillman A.R."/>
            <person name="Macchietto M.G."/>
            <person name="Heikkinen L."/>
            <person name="Lakso M."/>
            <person name="Fracchia K.M."/>
            <person name="Antoshechkin I."/>
            <person name="Mortazavi A."/>
            <person name="Wong G."/>
            <person name="Sternberg P.W."/>
        </authorList>
    </citation>
    <scope>NUCLEOTIDE SEQUENCE [LARGE SCALE GENOMIC DNA]</scope>
    <source>
        <strain evidence="2">MT8872</strain>
    </source>
</reference>
<dbReference type="WBParaSite" id="Pan_g17598.t1">
    <property type="protein sequence ID" value="Pan_g17598.t1"/>
    <property type="gene ID" value="Pan_g17598"/>
</dbReference>
<dbReference type="SMART" id="SM00131">
    <property type="entry name" value="KU"/>
    <property type="match status" value="1"/>
</dbReference>
<dbReference type="CDD" id="cd00109">
    <property type="entry name" value="Kunitz-type"/>
    <property type="match status" value="1"/>
</dbReference>
<dbReference type="PANTHER" id="PTHR47248:SF9">
    <property type="entry name" value="BPTI_KUNITZ INHIBITOR DOMAIN-CONTAINING PROTEIN"/>
    <property type="match status" value="1"/>
</dbReference>
<dbReference type="PRINTS" id="PR00759">
    <property type="entry name" value="BASICPTASE"/>
</dbReference>
<feature type="domain" description="BPTI/Kunitz inhibitor" evidence="1">
    <location>
        <begin position="1"/>
        <end position="36"/>
    </location>
</feature>
<dbReference type="AlphaFoldDB" id="A0A7E4ZU47"/>
<dbReference type="InterPro" id="IPR002223">
    <property type="entry name" value="Kunitz_BPTI"/>
</dbReference>
<organism evidence="2 3">
    <name type="scientific">Panagrellus redivivus</name>
    <name type="common">Microworm</name>
    <dbReference type="NCBI Taxonomy" id="6233"/>
    <lineage>
        <taxon>Eukaryota</taxon>
        <taxon>Metazoa</taxon>
        <taxon>Ecdysozoa</taxon>
        <taxon>Nematoda</taxon>
        <taxon>Chromadorea</taxon>
        <taxon>Rhabditida</taxon>
        <taxon>Tylenchina</taxon>
        <taxon>Panagrolaimomorpha</taxon>
        <taxon>Panagrolaimoidea</taxon>
        <taxon>Panagrolaimidae</taxon>
        <taxon>Panagrellus</taxon>
    </lineage>
</organism>
<dbReference type="Gene3D" id="4.10.410.10">
    <property type="entry name" value="Pancreatic trypsin inhibitor Kunitz domain"/>
    <property type="match status" value="1"/>
</dbReference>
<sequence>MYHFDKTTGMCLAFKFNGCGGNENRFESKSDCQRTCIPMDYGSCALFKEPLKNEQGQTVLCGREDGHRNFEKCPVGYSCKYFAFFGNCCEDKNEQLFDKNLTPKCAIGKPKTVPHGGYNSLLVGKTCEDDFCPIDHKCHQLEIFAHCCPK</sequence>
<dbReference type="Proteomes" id="UP000492821">
    <property type="component" value="Unassembled WGS sequence"/>
</dbReference>
<dbReference type="Pfam" id="PF00014">
    <property type="entry name" value="Kunitz_BPTI"/>
    <property type="match status" value="1"/>
</dbReference>